<dbReference type="InterPro" id="IPR038275">
    <property type="entry name" value="Nuf2_N_sf"/>
</dbReference>
<reference evidence="12" key="1">
    <citation type="submission" date="2023-10" db="EMBL/GenBank/DDBJ databases">
        <title>Genome assembly of Pristionchus species.</title>
        <authorList>
            <person name="Yoshida K."/>
            <person name="Sommer R.J."/>
        </authorList>
    </citation>
    <scope>NUCLEOTIDE SEQUENCE</scope>
    <source>
        <strain evidence="12">RS5133</strain>
    </source>
</reference>
<evidence type="ECO:0000256" key="4">
    <source>
        <dbReference type="ARBA" id="ARBA00022618"/>
    </source>
</evidence>
<keyword evidence="8" id="KW-0137">Centromere</keyword>
<accession>A0AAV5URI2</accession>
<evidence type="ECO:0000256" key="10">
    <source>
        <dbReference type="SAM" id="MobiDB-lite"/>
    </source>
</evidence>
<proteinExistence type="inferred from homology"/>
<protein>
    <recommendedName>
        <fullName evidence="11">Kinetochore protein Nuf2 N-terminal domain-containing protein</fullName>
    </recommendedName>
</protein>
<evidence type="ECO:0000256" key="2">
    <source>
        <dbReference type="ARBA" id="ARBA00005498"/>
    </source>
</evidence>
<comment type="subcellular location">
    <subcellularLocation>
        <location evidence="1">Chromosome</location>
        <location evidence="1">Centromere</location>
    </subcellularLocation>
</comment>
<keyword evidence="3" id="KW-0158">Chromosome</keyword>
<dbReference type="Pfam" id="PF03800">
    <property type="entry name" value="Nuf2"/>
    <property type="match status" value="1"/>
</dbReference>
<feature type="non-terminal residue" evidence="12">
    <location>
        <position position="1"/>
    </location>
</feature>
<comment type="similarity">
    <text evidence="2">Belongs to the NUF2 family.</text>
</comment>
<dbReference type="InterPro" id="IPR005549">
    <property type="entry name" value="Kinetochore_Nuf2_N"/>
</dbReference>
<organism evidence="12 13">
    <name type="scientific">Pristionchus fissidentatus</name>
    <dbReference type="NCBI Taxonomy" id="1538716"/>
    <lineage>
        <taxon>Eukaryota</taxon>
        <taxon>Metazoa</taxon>
        <taxon>Ecdysozoa</taxon>
        <taxon>Nematoda</taxon>
        <taxon>Chromadorea</taxon>
        <taxon>Rhabditida</taxon>
        <taxon>Rhabditina</taxon>
        <taxon>Diplogasteromorpha</taxon>
        <taxon>Diplogasteroidea</taxon>
        <taxon>Neodiplogasteridae</taxon>
        <taxon>Pristionchus</taxon>
    </lineage>
</organism>
<evidence type="ECO:0000259" key="11">
    <source>
        <dbReference type="Pfam" id="PF03800"/>
    </source>
</evidence>
<keyword evidence="7" id="KW-0131">Cell cycle</keyword>
<feature type="domain" description="Kinetochore protein Nuf2 N-terminal" evidence="11">
    <location>
        <begin position="4"/>
        <end position="117"/>
    </location>
</feature>
<evidence type="ECO:0000256" key="3">
    <source>
        <dbReference type="ARBA" id="ARBA00022454"/>
    </source>
</evidence>
<evidence type="ECO:0000313" key="13">
    <source>
        <dbReference type="Proteomes" id="UP001432322"/>
    </source>
</evidence>
<dbReference type="GO" id="GO:0051301">
    <property type="term" value="P:cell division"/>
    <property type="evidence" value="ECO:0007669"/>
    <property type="project" value="UniProtKB-KW"/>
</dbReference>
<evidence type="ECO:0000256" key="5">
    <source>
        <dbReference type="ARBA" id="ARBA00022776"/>
    </source>
</evidence>
<sequence length="466" mass="54879">RMDYIINKLAFLQIHVTPNDLIKPEPERVQQLYRSFLIKGFGIPEASLMQPEMSWITPEMQKDPDLYSNAQCKFILLRFIQSILSDFTNMTDDVMQFGIGALIDPKPRETRQFIMQLLEIHTIKQMTLPYCDEEENRLNEEMRAANKMENDANEMENRLERMKGEKNSRIRMEHQLRETQEKRVNRLFEVTKEAKEKEDNLEAMDADFNKRSADVVSKTDDLSALSRKSRELDYGLIDDPEELRREVENLRTRKVDQQRLQDSETKKCRELESREDHCRQAEKTMATIEGEMGVATRTVKKLDEAMTEMYEKEAVLEERKDLLQSKREGVAKKRSERESFKQRHEEEREEQQRRLDLLALRIFETRLECDKLTKLEGEVKKNVVESRIKLNKLKNEKNAVVQELVEYTEKRVKLLEQIETKMAEKAASLRALEAAYNEERANLKDAMNTTDLDVSVTATQTMQLLD</sequence>
<evidence type="ECO:0000256" key="1">
    <source>
        <dbReference type="ARBA" id="ARBA00004584"/>
    </source>
</evidence>
<comment type="caution">
    <text evidence="12">The sequence shown here is derived from an EMBL/GenBank/DDBJ whole genome shotgun (WGS) entry which is preliminary data.</text>
</comment>
<evidence type="ECO:0000313" key="12">
    <source>
        <dbReference type="EMBL" id="GMT08862.1"/>
    </source>
</evidence>
<dbReference type="EMBL" id="BTSY01000001">
    <property type="protein sequence ID" value="GMT08862.1"/>
    <property type="molecule type" value="Genomic_DNA"/>
</dbReference>
<keyword evidence="5" id="KW-0498">Mitosis</keyword>
<dbReference type="Gene3D" id="1.10.418.60">
    <property type="entry name" value="Ncd80 complex, Nuf2 subunit"/>
    <property type="match status" value="1"/>
</dbReference>
<evidence type="ECO:0000256" key="7">
    <source>
        <dbReference type="ARBA" id="ARBA00023306"/>
    </source>
</evidence>
<keyword evidence="6 9" id="KW-0175">Coiled coil</keyword>
<gene>
    <name evidence="12" type="ORF">PFISCL1PPCAC_159</name>
</gene>
<evidence type="ECO:0000256" key="8">
    <source>
        <dbReference type="ARBA" id="ARBA00023328"/>
    </source>
</evidence>
<dbReference type="AlphaFoldDB" id="A0AAV5URI2"/>
<keyword evidence="13" id="KW-1185">Reference proteome</keyword>
<feature type="coiled-coil region" evidence="9">
    <location>
        <begin position="131"/>
        <end position="207"/>
    </location>
</feature>
<evidence type="ECO:0000256" key="6">
    <source>
        <dbReference type="ARBA" id="ARBA00023054"/>
    </source>
</evidence>
<name>A0AAV5URI2_9BILA</name>
<dbReference type="Proteomes" id="UP001432322">
    <property type="component" value="Unassembled WGS sequence"/>
</dbReference>
<evidence type="ECO:0000256" key="9">
    <source>
        <dbReference type="SAM" id="Coils"/>
    </source>
</evidence>
<dbReference type="GO" id="GO:0031262">
    <property type="term" value="C:Ndc80 complex"/>
    <property type="evidence" value="ECO:0007669"/>
    <property type="project" value="InterPro"/>
</dbReference>
<feature type="region of interest" description="Disordered" evidence="10">
    <location>
        <begin position="327"/>
        <end position="348"/>
    </location>
</feature>
<keyword evidence="4" id="KW-0132">Cell division</keyword>